<keyword evidence="1" id="KW-1133">Transmembrane helix</keyword>
<dbReference type="OrthoDB" id="173661at2"/>
<evidence type="ECO:0000256" key="1">
    <source>
        <dbReference type="SAM" id="Phobius"/>
    </source>
</evidence>
<dbReference type="KEGG" id="kbs:EPA93_20050"/>
<reference evidence="2 3" key="1">
    <citation type="submission" date="2019-01" db="EMBL/GenBank/DDBJ databases">
        <title>Ktedonosporobacter rubrisoli SCAWS-G2.</title>
        <authorList>
            <person name="Huang Y."/>
            <person name="Yan B."/>
        </authorList>
    </citation>
    <scope>NUCLEOTIDE SEQUENCE [LARGE SCALE GENOMIC DNA]</scope>
    <source>
        <strain evidence="2 3">SCAWS-G2</strain>
    </source>
</reference>
<evidence type="ECO:0008006" key="4">
    <source>
        <dbReference type="Google" id="ProtNLM"/>
    </source>
</evidence>
<accession>A0A4P6JS64</accession>
<organism evidence="2 3">
    <name type="scientific">Ktedonosporobacter rubrisoli</name>
    <dbReference type="NCBI Taxonomy" id="2509675"/>
    <lineage>
        <taxon>Bacteria</taxon>
        <taxon>Bacillati</taxon>
        <taxon>Chloroflexota</taxon>
        <taxon>Ktedonobacteria</taxon>
        <taxon>Ktedonobacterales</taxon>
        <taxon>Ktedonosporobacteraceae</taxon>
        <taxon>Ktedonosporobacter</taxon>
    </lineage>
</organism>
<sequence length="375" mass="40823">MPDQCMNNDSDRNQPIQQRFMETQKHQGPHKIAGDPQKMLDELWPTGPWPITDSQHIPNSQHPSTPVPDFGAGNMTTAVPKVNRRETDYTLQQVFLESALAQQPPPVGQPFYKRGKLYLWLLAALLVFALIIIIGAPFKFIQIGLTSSILPAHIFHISSIPNISVITSEGTIRVRTGPTNTVSITAITQTSFLSGNPSIDYASGQGNTINVNVRDSGLRLIGNNRVDFDIMVPPSTNLDLFTKKGSINVKGVTGQAALHCQTGQITVTQTTLTNKGSVVTDSGIINFNGKLAKNAFYTIKNKVGQTSVTLPANSQTLIDAATKFGSIKSEFRQLAIRQSKDEGSEAHGELGASYTSSTLILSMEAGNIEFHRRKV</sequence>
<dbReference type="RefSeq" id="WP_129889218.1">
    <property type="nucleotide sequence ID" value="NZ_CP035758.1"/>
</dbReference>
<keyword evidence="1" id="KW-0472">Membrane</keyword>
<keyword evidence="1" id="KW-0812">Transmembrane</keyword>
<dbReference type="AlphaFoldDB" id="A0A4P6JS64"/>
<name>A0A4P6JS64_KTERU</name>
<evidence type="ECO:0000313" key="2">
    <source>
        <dbReference type="EMBL" id="QBD78165.1"/>
    </source>
</evidence>
<evidence type="ECO:0000313" key="3">
    <source>
        <dbReference type="Proteomes" id="UP000290365"/>
    </source>
</evidence>
<gene>
    <name evidence="2" type="ORF">EPA93_20050</name>
</gene>
<keyword evidence="3" id="KW-1185">Reference proteome</keyword>
<protein>
    <recommendedName>
        <fullName evidence="4">Adhesin domain-containing protein</fullName>
    </recommendedName>
</protein>
<feature type="transmembrane region" description="Helical" evidence="1">
    <location>
        <begin position="117"/>
        <end position="138"/>
    </location>
</feature>
<dbReference type="EMBL" id="CP035758">
    <property type="protein sequence ID" value="QBD78165.1"/>
    <property type="molecule type" value="Genomic_DNA"/>
</dbReference>
<proteinExistence type="predicted"/>
<dbReference type="Proteomes" id="UP000290365">
    <property type="component" value="Chromosome"/>
</dbReference>